<feature type="region of interest" description="Disordered" evidence="20">
    <location>
        <begin position="1"/>
        <end position="189"/>
    </location>
</feature>
<dbReference type="InParanoid" id="A0A0D2B2X6"/>
<dbReference type="GeneID" id="27311501"/>
<sequence length="908" mass="103696">MASNLMSRLLPSTSDETSSQPNRVVSQESDTDHTDDMALDEENLGGHFENQDLEALLAEAAGSEISERSAATRATDKGGGRPLASGPPRITPKWMQNNPRTKAAQEEQDDEVPVSLMLENHRDTSPVKGRNQRRRSNETPYELPPPVPGPVSGNTKAQWETTKRQQRLHDNRPTPVTHTRGAGRGAPHLPVTADPKARALWKWAQVDNLDKFLGDVYNYYDQKGIWSIILRQCLMLLTAAFGLYFVTFCLYCINWTKLSHAHQLSDIQVEHCSRNLPWYMNVIIWVSTGVWIWSASSLIRTLPRLWDMHNFYHHLLGIPDKDMQSVTWQYVVRCLMDLRDQNMLTADQKALSAENRRWLKGQSKQRMDAHDIANRLMRKENYWIAIINRDILDCSVQIPFLGRRQFYTKTMEWNLGVAISSWVFDENTGQIKPEFLNSRNRANLVNTLKKRFRQVAIYNCFFCIIGVVIFVILRFLTSFTEYQRNPTSIGAREWTPVATWKLREFNELDHFFVRRKVLAKRYTDEYMDQFPKDKTAQLARFGAFITGALLAVLGMVTLFDSELFLGFEIRGKTVLFWLGVLGGAWNLFRGMIPADDTVHDPEFWIERVIECTHYKPKSWENKLYSEDVLRDMSALYKLEIILFLEELASVIFVPIVFWWRLPNCAEQLVDFFREFTIHVDGLGHVCSFAVFDFKSGNQTHHKATQKQGDLRADYFGAKDNKLAESYQTFMLDYGDAPRKGLGNNRNKRGQFHLPPVFPGLAASRLQPNLAASMHYTPRMAPTGSTAHLAFSPTHSVLLDPHHQPRASYHSPRQGPQLRHRGGAASRVQTLDADPDEHDEDDVRPLPQRTPSNILEEDSDLGDSWAVKADVGIQGSSNKEKKAEGDGVGVLGLLYQFQKAQTEGRGVNI</sequence>
<feature type="transmembrane region" description="Helical" evidence="19">
    <location>
        <begin position="538"/>
        <end position="559"/>
    </location>
</feature>
<keyword evidence="7 19" id="KW-0813">Transport</keyword>
<evidence type="ECO:0000256" key="9">
    <source>
        <dbReference type="ARBA" id="ARBA00022989"/>
    </source>
</evidence>
<keyword evidence="14" id="KW-0968">Cytoplasmic vesicle</keyword>
<dbReference type="HOGENOM" id="CLU_006200_1_1_1"/>
<dbReference type="PANTHER" id="PTHR13038:SF10">
    <property type="entry name" value="AUTOPHAGY-RELATED PROTEIN 9"/>
    <property type="match status" value="1"/>
</dbReference>
<evidence type="ECO:0000256" key="1">
    <source>
        <dbReference type="ARBA" id="ARBA00004439"/>
    </source>
</evidence>
<evidence type="ECO:0000256" key="19">
    <source>
        <dbReference type="RuleBase" id="RU364027"/>
    </source>
</evidence>
<dbReference type="GO" id="GO:0000422">
    <property type="term" value="P:autophagy of mitochondrion"/>
    <property type="evidence" value="ECO:0007669"/>
    <property type="project" value="TreeGrafter"/>
</dbReference>
<evidence type="ECO:0000256" key="16">
    <source>
        <dbReference type="ARBA" id="ARBA00024615"/>
    </source>
</evidence>
<feature type="compositionally biased region" description="Polar residues" evidence="20">
    <location>
        <begin position="1"/>
        <end position="28"/>
    </location>
</feature>
<comment type="catalytic activity">
    <reaction evidence="18">
        <text>a 1,2-diacyl-sn-glycero-3-phosphocholine(in) = a 1,2-diacyl-sn-glycero-3-phosphocholine(out)</text>
        <dbReference type="Rhea" id="RHEA:38571"/>
        <dbReference type="ChEBI" id="CHEBI:57643"/>
    </reaction>
</comment>
<evidence type="ECO:0000256" key="8">
    <source>
        <dbReference type="ARBA" id="ARBA00022692"/>
    </source>
</evidence>
<evidence type="ECO:0000256" key="7">
    <source>
        <dbReference type="ARBA" id="ARBA00022448"/>
    </source>
</evidence>
<dbReference type="GO" id="GO:0000139">
    <property type="term" value="C:Golgi membrane"/>
    <property type="evidence" value="ECO:0007669"/>
    <property type="project" value="UniProtKB-SubCell"/>
</dbReference>
<dbReference type="RefSeq" id="XP_016215533.1">
    <property type="nucleotide sequence ID" value="XM_016356740.1"/>
</dbReference>
<feature type="compositionally biased region" description="Acidic residues" evidence="20">
    <location>
        <begin position="832"/>
        <end position="841"/>
    </location>
</feature>
<comment type="catalytic activity">
    <reaction evidence="16">
        <text>a 1,2-diacyl-sn-glycero-3-phosphoethanolamine(in) = a 1,2-diacyl-sn-glycero-3-phosphoethanolamine(out)</text>
        <dbReference type="Rhea" id="RHEA:38895"/>
        <dbReference type="ChEBI" id="CHEBI:64612"/>
    </reaction>
</comment>
<evidence type="ECO:0000256" key="14">
    <source>
        <dbReference type="ARBA" id="ARBA00023329"/>
    </source>
</evidence>
<evidence type="ECO:0000256" key="5">
    <source>
        <dbReference type="ARBA" id="ARBA00006185"/>
    </source>
</evidence>
<keyword evidence="10 19" id="KW-0072">Autophagy</keyword>
<dbReference type="AlphaFoldDB" id="A0A0D2B2X6"/>
<comment type="subcellular location">
    <subcellularLocation>
        <location evidence="1">Cytoplasmic vesicle membrane</location>
        <topology evidence="1">Multi-pass membrane protein</topology>
    </subcellularLocation>
    <subcellularLocation>
        <location evidence="2">Endoplasmic reticulum membrane</location>
        <topology evidence="2">Multi-pass membrane protein</topology>
    </subcellularLocation>
    <subcellularLocation>
        <location evidence="4">Golgi apparatus membrane</location>
        <topology evidence="4">Multi-pass membrane protein</topology>
    </subcellularLocation>
    <subcellularLocation>
        <location evidence="3 19">Preautophagosomal structure membrane</location>
        <topology evidence="3 19">Multi-pass membrane protein</topology>
    </subcellularLocation>
</comment>
<evidence type="ECO:0000256" key="2">
    <source>
        <dbReference type="ARBA" id="ARBA00004477"/>
    </source>
</evidence>
<organism evidence="21 22">
    <name type="scientific">Verruconis gallopava</name>
    <dbReference type="NCBI Taxonomy" id="253628"/>
    <lineage>
        <taxon>Eukaryota</taxon>
        <taxon>Fungi</taxon>
        <taxon>Dikarya</taxon>
        <taxon>Ascomycota</taxon>
        <taxon>Pezizomycotina</taxon>
        <taxon>Dothideomycetes</taxon>
        <taxon>Pleosporomycetidae</taxon>
        <taxon>Venturiales</taxon>
        <taxon>Sympoventuriaceae</taxon>
        <taxon>Verruconis</taxon>
    </lineage>
</organism>
<feature type="transmembrane region" description="Helical" evidence="19">
    <location>
        <begin position="640"/>
        <end position="659"/>
    </location>
</feature>
<comment type="function">
    <text evidence="19">Phospholipid scramblase involved in autophagy. Cycles between the preautophagosomal structure/phagophore assembly site (PAS) and the cytoplasmic vesicle pool and supplies membrane for the growing autophagosome. Lipid scramblase activity plays a key role in preautophagosomal structure/phagophore assembly by distributing the phospholipids that arrive through ATG2 from the cytoplasmic to the luminal leaflet of the bilayer, thereby driving autophagosomal membrane expansion.</text>
</comment>
<protein>
    <recommendedName>
        <fullName evidence="6 19">Autophagy-related protein 9</fullName>
    </recommendedName>
</protein>
<accession>A0A0D2B2X6</accession>
<feature type="transmembrane region" description="Helical" evidence="19">
    <location>
        <begin position="233"/>
        <end position="256"/>
    </location>
</feature>
<keyword evidence="9 19" id="KW-1133">Transmembrane helix</keyword>
<dbReference type="GO" id="GO:0005789">
    <property type="term" value="C:endoplasmic reticulum membrane"/>
    <property type="evidence" value="ECO:0007669"/>
    <property type="project" value="UniProtKB-SubCell"/>
</dbReference>
<evidence type="ECO:0000313" key="22">
    <source>
        <dbReference type="Proteomes" id="UP000053259"/>
    </source>
</evidence>
<evidence type="ECO:0000256" key="20">
    <source>
        <dbReference type="SAM" id="MobiDB-lite"/>
    </source>
</evidence>
<dbReference type="STRING" id="253628.A0A0D2B2X6"/>
<dbReference type="OrthoDB" id="2020634at2759"/>
<keyword evidence="12 19" id="KW-0445">Lipid transport</keyword>
<dbReference type="GO" id="GO:0006869">
    <property type="term" value="P:lipid transport"/>
    <property type="evidence" value="ECO:0007669"/>
    <property type="project" value="UniProtKB-KW"/>
</dbReference>
<dbReference type="GO" id="GO:0034497">
    <property type="term" value="P:protein localization to phagophore assembly site"/>
    <property type="evidence" value="ECO:0007669"/>
    <property type="project" value="TreeGrafter"/>
</dbReference>
<dbReference type="GO" id="GO:0005776">
    <property type="term" value="C:autophagosome"/>
    <property type="evidence" value="ECO:0007669"/>
    <property type="project" value="TreeGrafter"/>
</dbReference>
<evidence type="ECO:0000256" key="12">
    <source>
        <dbReference type="ARBA" id="ARBA00023055"/>
    </source>
</evidence>
<dbReference type="GO" id="GO:0061709">
    <property type="term" value="P:reticulophagy"/>
    <property type="evidence" value="ECO:0007669"/>
    <property type="project" value="TreeGrafter"/>
</dbReference>
<dbReference type="FunCoup" id="A0A0D2B2X6">
    <property type="interactions" value="216"/>
</dbReference>
<name>A0A0D2B2X6_9PEZI</name>
<evidence type="ECO:0000256" key="6">
    <source>
        <dbReference type="ARBA" id="ARBA00018074"/>
    </source>
</evidence>
<proteinExistence type="inferred from homology"/>
<dbReference type="GO" id="GO:0030659">
    <property type="term" value="C:cytoplasmic vesicle membrane"/>
    <property type="evidence" value="ECO:0007669"/>
    <property type="project" value="UniProtKB-SubCell"/>
</dbReference>
<keyword evidence="13 19" id="KW-0472">Membrane</keyword>
<evidence type="ECO:0000256" key="15">
    <source>
        <dbReference type="ARBA" id="ARBA00024479"/>
    </source>
</evidence>
<evidence type="ECO:0000256" key="18">
    <source>
        <dbReference type="ARBA" id="ARBA00024631"/>
    </source>
</evidence>
<keyword evidence="8 19" id="KW-0812">Transmembrane</keyword>
<dbReference type="VEuPathDB" id="FungiDB:PV09_03528"/>
<evidence type="ECO:0000256" key="17">
    <source>
        <dbReference type="ARBA" id="ARBA00024621"/>
    </source>
</evidence>
<feature type="compositionally biased region" description="Basic and acidic residues" evidence="20">
    <location>
        <begin position="161"/>
        <end position="172"/>
    </location>
</feature>
<dbReference type="Proteomes" id="UP000053259">
    <property type="component" value="Unassembled WGS sequence"/>
</dbReference>
<feature type="region of interest" description="Disordered" evidence="20">
    <location>
        <begin position="796"/>
        <end position="860"/>
    </location>
</feature>
<evidence type="ECO:0000256" key="11">
    <source>
        <dbReference type="ARBA" id="ARBA00023034"/>
    </source>
</evidence>
<comment type="catalytic activity">
    <reaction evidence="17">
        <text>a 1,2-diacyl-sn-glycero-3-phospho-(1D-myo-inositol-3-phosphate)(in) = a 1,2-diacyl-sn-glycero-3-phospho-(1D-myo-inositol-3-phosphate)(out)</text>
        <dbReference type="Rhea" id="RHEA:67920"/>
        <dbReference type="ChEBI" id="CHEBI:58088"/>
    </reaction>
</comment>
<dbReference type="PANTHER" id="PTHR13038">
    <property type="entry name" value="APG9 AUTOPHAGY 9"/>
    <property type="match status" value="1"/>
</dbReference>
<gene>
    <name evidence="21" type="ORF">PV09_03528</name>
</gene>
<evidence type="ECO:0000256" key="13">
    <source>
        <dbReference type="ARBA" id="ARBA00023136"/>
    </source>
</evidence>
<evidence type="ECO:0000256" key="10">
    <source>
        <dbReference type="ARBA" id="ARBA00023006"/>
    </source>
</evidence>
<dbReference type="GO" id="GO:0034727">
    <property type="term" value="P:piecemeal microautophagy of the nucleus"/>
    <property type="evidence" value="ECO:0007669"/>
    <property type="project" value="TreeGrafter"/>
</dbReference>
<keyword evidence="11" id="KW-0333">Golgi apparatus</keyword>
<dbReference type="EMBL" id="KN847537">
    <property type="protein sequence ID" value="KIW05664.1"/>
    <property type="molecule type" value="Genomic_DNA"/>
</dbReference>
<dbReference type="Pfam" id="PF04109">
    <property type="entry name" value="ATG9"/>
    <property type="match status" value="1"/>
</dbReference>
<evidence type="ECO:0000256" key="4">
    <source>
        <dbReference type="ARBA" id="ARBA00004653"/>
    </source>
</evidence>
<evidence type="ECO:0000256" key="3">
    <source>
        <dbReference type="ARBA" id="ARBA00004511"/>
    </source>
</evidence>
<feature type="transmembrane region" description="Helical" evidence="19">
    <location>
        <begin position="276"/>
        <end position="299"/>
    </location>
</feature>
<evidence type="ECO:0000313" key="21">
    <source>
        <dbReference type="EMBL" id="KIW05664.1"/>
    </source>
</evidence>
<reference evidence="21 22" key="1">
    <citation type="submission" date="2015-01" db="EMBL/GenBank/DDBJ databases">
        <title>The Genome Sequence of Ochroconis gallopava CBS43764.</title>
        <authorList>
            <consortium name="The Broad Institute Genomics Platform"/>
            <person name="Cuomo C."/>
            <person name="de Hoog S."/>
            <person name="Gorbushina A."/>
            <person name="Stielow B."/>
            <person name="Teixiera M."/>
            <person name="Abouelleil A."/>
            <person name="Chapman S.B."/>
            <person name="Priest M."/>
            <person name="Young S.K."/>
            <person name="Wortman J."/>
            <person name="Nusbaum C."/>
            <person name="Birren B."/>
        </authorList>
    </citation>
    <scope>NUCLEOTIDE SEQUENCE [LARGE SCALE GENOMIC DNA]</scope>
    <source>
        <strain evidence="21 22">CBS 43764</strain>
    </source>
</reference>
<feature type="transmembrane region" description="Helical" evidence="19">
    <location>
        <begin position="456"/>
        <end position="476"/>
    </location>
</feature>
<comment type="similarity">
    <text evidence="5 19">Belongs to the ATG9 family.</text>
</comment>
<keyword evidence="22" id="KW-1185">Reference proteome</keyword>
<dbReference type="InterPro" id="IPR007241">
    <property type="entry name" value="Autophagy-rel_prot_9"/>
</dbReference>
<dbReference type="GO" id="GO:0034045">
    <property type="term" value="C:phagophore assembly site membrane"/>
    <property type="evidence" value="ECO:0007669"/>
    <property type="project" value="UniProtKB-SubCell"/>
</dbReference>
<comment type="catalytic activity">
    <reaction evidence="15">
        <text>a 1,2-diacyl-sn-glycero-3-phospho-L-serine(in) = a 1,2-diacyl-sn-glycero-3-phospho-L-serine(out)</text>
        <dbReference type="Rhea" id="RHEA:38663"/>
        <dbReference type="ChEBI" id="CHEBI:57262"/>
    </reaction>
</comment>